<evidence type="ECO:0000313" key="1">
    <source>
        <dbReference type="EMBL" id="MCQ4629953.1"/>
    </source>
</evidence>
<dbReference type="EMBL" id="WHSB02000002">
    <property type="protein sequence ID" value="MCQ4629953.1"/>
    <property type="molecule type" value="Genomic_DNA"/>
</dbReference>
<dbReference type="Pfam" id="PF00300">
    <property type="entry name" value="His_Phos_1"/>
    <property type="match status" value="1"/>
</dbReference>
<protein>
    <submittedName>
        <fullName evidence="1">Histidine phosphatase family protein</fullName>
    </submittedName>
</protein>
<evidence type="ECO:0000313" key="2">
    <source>
        <dbReference type="Proteomes" id="UP000996601"/>
    </source>
</evidence>
<accession>A0ABT1R433</accession>
<dbReference type="Proteomes" id="UP000996601">
    <property type="component" value="Unassembled WGS sequence"/>
</dbReference>
<keyword evidence="2" id="KW-1185">Reference proteome</keyword>
<dbReference type="RefSeq" id="WP_256116128.1">
    <property type="nucleotide sequence ID" value="NZ_WHSB02000002.1"/>
</dbReference>
<dbReference type="Gene3D" id="3.40.50.1240">
    <property type="entry name" value="Phosphoglycerate mutase-like"/>
    <property type="match status" value="1"/>
</dbReference>
<organism evidence="1 2">
    <name type="scientific">Shinella lacus</name>
    <dbReference type="NCBI Taxonomy" id="2654216"/>
    <lineage>
        <taxon>Bacteria</taxon>
        <taxon>Pseudomonadati</taxon>
        <taxon>Pseudomonadota</taxon>
        <taxon>Alphaproteobacteria</taxon>
        <taxon>Hyphomicrobiales</taxon>
        <taxon>Rhizobiaceae</taxon>
        <taxon>Shinella</taxon>
    </lineage>
</organism>
<name>A0ABT1R433_9HYPH</name>
<comment type="caution">
    <text evidence="1">The sequence shown here is derived from an EMBL/GenBank/DDBJ whole genome shotgun (WGS) entry which is preliminary data.</text>
</comment>
<dbReference type="InterPro" id="IPR013078">
    <property type="entry name" value="His_Pase_superF_clade-1"/>
</dbReference>
<sequence length="193" mass="20806">MSGKTNRIRATRLTLLSRGATASNQQPRFSSDEPLLAKELERATRLARALPAFEDVLHAPEASAAETAAAFSSKPTLCEALRDVDYGRWNGVAVADVAADDLQRWMADPLAAPHGGESFEQVRERVAAWLDGLHGTGGRRLAVTHGIVLKIVLAHVLSAPPTSVWRVDVEPLGLLSLTSDGRRWALRHFGSAA</sequence>
<reference evidence="1" key="1">
    <citation type="submission" date="2021-07" db="EMBL/GenBank/DDBJ databases">
        <title>Shinella sp. nov., a novel member of the genus Shinella from water.</title>
        <authorList>
            <person name="Deng Y."/>
        </authorList>
    </citation>
    <scope>NUCLEOTIDE SEQUENCE</scope>
    <source>
        <strain evidence="1">CPCC 100929</strain>
    </source>
</reference>
<gene>
    <name evidence="1" type="ORF">GB927_007915</name>
</gene>
<dbReference type="SUPFAM" id="SSF53254">
    <property type="entry name" value="Phosphoglycerate mutase-like"/>
    <property type="match status" value="1"/>
</dbReference>
<proteinExistence type="predicted"/>
<dbReference type="InterPro" id="IPR029033">
    <property type="entry name" value="His_PPase_superfam"/>
</dbReference>